<feature type="signal peptide" evidence="1">
    <location>
        <begin position="1"/>
        <end position="25"/>
    </location>
</feature>
<keyword evidence="1" id="KW-0732">Signal</keyword>
<dbReference type="Gene3D" id="3.40.50.1980">
    <property type="entry name" value="Nitrogenase molybdenum iron protein domain"/>
    <property type="match status" value="2"/>
</dbReference>
<organism evidence="3 4">
    <name type="scientific">Ruegeria haliotis</name>
    <dbReference type="NCBI Taxonomy" id="2747601"/>
    <lineage>
        <taxon>Bacteria</taxon>
        <taxon>Pseudomonadati</taxon>
        <taxon>Pseudomonadota</taxon>
        <taxon>Alphaproteobacteria</taxon>
        <taxon>Rhodobacterales</taxon>
        <taxon>Roseobacteraceae</taxon>
        <taxon>Ruegeria</taxon>
    </lineage>
</organism>
<gene>
    <name evidence="3" type="ORF">HW561_11045</name>
</gene>
<proteinExistence type="predicted"/>
<evidence type="ECO:0000313" key="4">
    <source>
        <dbReference type="Proteomes" id="UP000630805"/>
    </source>
</evidence>
<evidence type="ECO:0000256" key="1">
    <source>
        <dbReference type="SAM" id="SignalP"/>
    </source>
</evidence>
<keyword evidence="4" id="KW-1185">Reference proteome</keyword>
<feature type="chain" id="PRO_5045303513" evidence="1">
    <location>
        <begin position="26"/>
        <end position="284"/>
    </location>
</feature>
<dbReference type="PROSITE" id="PS50983">
    <property type="entry name" value="FE_B12_PBP"/>
    <property type="match status" value="1"/>
</dbReference>
<dbReference type="Pfam" id="PF01497">
    <property type="entry name" value="Peripla_BP_2"/>
    <property type="match status" value="1"/>
</dbReference>
<sequence length="284" mass="29392">MIRKITALFSGLSVALILGTGATQAEPAERIVSAGGSITEIIYALGQEHRLVARDSTSNYPAEVSELPNIGYVRRLSAEGLLSVNPDLILAEEGAGPPETLAVLEETQIPIVSVPMGHNRAAVMDKIRTVAKALDVPEQGEQLADSVGAAIDSATSQEGLENKRVLFVLSMQSGRILAAGTNTAAQGIIEMVGATNVVQGFEGYKPLGDEAIITAAPDVILMMEAGGFLSVPDADVLAHPAIAVTPAGQNGDVLRMDGMLLLGFSVRTGQAITDLAAGLRDANG</sequence>
<dbReference type="CDD" id="cd01149">
    <property type="entry name" value="HutB"/>
    <property type="match status" value="1"/>
</dbReference>
<accession>A0ABX2PQ98</accession>
<dbReference type="Proteomes" id="UP000630805">
    <property type="component" value="Unassembled WGS sequence"/>
</dbReference>
<feature type="domain" description="Fe/B12 periplasmic-binding" evidence="2">
    <location>
        <begin position="30"/>
        <end position="283"/>
    </location>
</feature>
<evidence type="ECO:0000313" key="3">
    <source>
        <dbReference type="EMBL" id="NVO56325.1"/>
    </source>
</evidence>
<dbReference type="RefSeq" id="WP_176864673.1">
    <property type="nucleotide sequence ID" value="NZ_JABXWT010000004.1"/>
</dbReference>
<protein>
    <submittedName>
        <fullName evidence="3">Hemin ABC transporter substrate-binding protein</fullName>
    </submittedName>
</protein>
<name>A0ABX2PQ98_9RHOB</name>
<dbReference type="SUPFAM" id="SSF53807">
    <property type="entry name" value="Helical backbone' metal receptor"/>
    <property type="match status" value="1"/>
</dbReference>
<comment type="caution">
    <text evidence="3">The sequence shown here is derived from an EMBL/GenBank/DDBJ whole genome shotgun (WGS) entry which is preliminary data.</text>
</comment>
<dbReference type="PANTHER" id="PTHR30535:SF4">
    <property type="entry name" value="HEMIN-BINDING PERIPLASMIC PROTEIN HMUT"/>
    <property type="match status" value="1"/>
</dbReference>
<dbReference type="PANTHER" id="PTHR30535">
    <property type="entry name" value="VITAMIN B12-BINDING PROTEIN"/>
    <property type="match status" value="1"/>
</dbReference>
<evidence type="ECO:0000259" key="2">
    <source>
        <dbReference type="PROSITE" id="PS50983"/>
    </source>
</evidence>
<reference evidence="3 4" key="1">
    <citation type="submission" date="2020-06" db="EMBL/GenBank/DDBJ databases">
        <authorList>
            <person name="Cao W.R."/>
        </authorList>
    </citation>
    <scope>NUCLEOTIDE SEQUENCE [LARGE SCALE GENOMIC DNA]</scope>
    <source>
        <strain evidence="3 4">B1Z28</strain>
    </source>
</reference>
<dbReference type="InterPro" id="IPR050902">
    <property type="entry name" value="ABC_Transporter_SBP"/>
</dbReference>
<dbReference type="EMBL" id="JABXWT010000004">
    <property type="protein sequence ID" value="NVO56325.1"/>
    <property type="molecule type" value="Genomic_DNA"/>
</dbReference>
<dbReference type="InterPro" id="IPR002491">
    <property type="entry name" value="ABC_transptr_periplasmic_BD"/>
</dbReference>